<accession>A0A5J4UAT0</accession>
<protein>
    <submittedName>
        <fullName evidence="1">Uncharacterized protein</fullName>
    </submittedName>
</protein>
<name>A0A5J4UAT0_9EUKA</name>
<sequence>MEGLQEIQDDSLSAQFFISCAELEQMQHVAGKRAESINLLAARFLGLLDQCINLNNFLPGKHDGVAKFVIDRVQNATAAVVEFSPAFLNAGRSVDELAAAIVFVSLIIAGVDVNASIRSIQYKNFGEFSDLRAFSSYVDIVEVFKSASWKEFCSLNPLHHAGICPLCVTDTTRFLNLCEELTRIILRSEMLGRNEASRACLERIIRIERSYSEACTQVTKMTILQEVDIWGRSWGLELQKEDDIG</sequence>
<comment type="caution">
    <text evidence="1">The sequence shown here is derived from an EMBL/GenBank/DDBJ whole genome shotgun (WGS) entry which is preliminary data.</text>
</comment>
<evidence type="ECO:0000313" key="1">
    <source>
        <dbReference type="EMBL" id="KAA6367599.1"/>
    </source>
</evidence>
<reference evidence="1 2" key="1">
    <citation type="submission" date="2019-03" db="EMBL/GenBank/DDBJ databases">
        <title>Single cell metagenomics reveals metabolic interactions within the superorganism composed of flagellate Streblomastix strix and complex community of Bacteroidetes bacteria on its surface.</title>
        <authorList>
            <person name="Treitli S.C."/>
            <person name="Kolisko M."/>
            <person name="Husnik F."/>
            <person name="Keeling P."/>
            <person name="Hampl V."/>
        </authorList>
    </citation>
    <scope>NUCLEOTIDE SEQUENCE [LARGE SCALE GENOMIC DNA]</scope>
    <source>
        <strain evidence="1">ST1C</strain>
    </source>
</reference>
<organism evidence="1 2">
    <name type="scientific">Streblomastix strix</name>
    <dbReference type="NCBI Taxonomy" id="222440"/>
    <lineage>
        <taxon>Eukaryota</taxon>
        <taxon>Metamonada</taxon>
        <taxon>Preaxostyla</taxon>
        <taxon>Oxymonadida</taxon>
        <taxon>Streblomastigidae</taxon>
        <taxon>Streblomastix</taxon>
    </lineage>
</organism>
<proteinExistence type="predicted"/>
<gene>
    <name evidence="1" type="ORF">EZS28_036874</name>
</gene>
<evidence type="ECO:0000313" key="2">
    <source>
        <dbReference type="Proteomes" id="UP000324800"/>
    </source>
</evidence>
<dbReference type="Proteomes" id="UP000324800">
    <property type="component" value="Unassembled WGS sequence"/>
</dbReference>
<dbReference type="AlphaFoldDB" id="A0A5J4UAT0"/>
<dbReference type="EMBL" id="SNRW01018160">
    <property type="protein sequence ID" value="KAA6367599.1"/>
    <property type="molecule type" value="Genomic_DNA"/>
</dbReference>
<feature type="non-terminal residue" evidence="1">
    <location>
        <position position="245"/>
    </location>
</feature>